<proteinExistence type="predicted"/>
<accession>A0ABW0CWC3</accession>
<gene>
    <name evidence="3" type="ORF">ACFPQ9_38705</name>
</gene>
<protein>
    <recommendedName>
        <fullName evidence="2">MmyB-like transcription regulator ligand binding domain-containing protein</fullName>
    </recommendedName>
</protein>
<feature type="compositionally biased region" description="Acidic residues" evidence="1">
    <location>
        <begin position="10"/>
        <end position="23"/>
    </location>
</feature>
<dbReference type="PANTHER" id="PTHR35010">
    <property type="entry name" value="BLL4672 PROTEIN-RELATED"/>
    <property type="match status" value="1"/>
</dbReference>
<organism evidence="3 4">
    <name type="scientific">Streptomyces coerulescens</name>
    <dbReference type="NCBI Taxonomy" id="29304"/>
    <lineage>
        <taxon>Bacteria</taxon>
        <taxon>Bacillati</taxon>
        <taxon>Actinomycetota</taxon>
        <taxon>Actinomycetes</taxon>
        <taxon>Kitasatosporales</taxon>
        <taxon>Streptomycetaceae</taxon>
        <taxon>Streptomyces</taxon>
    </lineage>
</organism>
<dbReference type="PANTHER" id="PTHR35010:SF2">
    <property type="entry name" value="BLL4672 PROTEIN"/>
    <property type="match status" value="1"/>
</dbReference>
<dbReference type="InterPro" id="IPR041413">
    <property type="entry name" value="MLTR_LBD"/>
</dbReference>
<evidence type="ECO:0000259" key="2">
    <source>
        <dbReference type="Pfam" id="PF17765"/>
    </source>
</evidence>
<evidence type="ECO:0000313" key="4">
    <source>
        <dbReference type="Proteomes" id="UP001596263"/>
    </source>
</evidence>
<feature type="region of interest" description="Disordered" evidence="1">
    <location>
        <begin position="139"/>
        <end position="196"/>
    </location>
</feature>
<feature type="compositionally biased region" description="Basic and acidic residues" evidence="1">
    <location>
        <begin position="173"/>
        <end position="196"/>
    </location>
</feature>
<dbReference type="Proteomes" id="UP001596263">
    <property type="component" value="Unassembled WGS sequence"/>
</dbReference>
<feature type="compositionally biased region" description="Polar residues" evidence="1">
    <location>
        <begin position="24"/>
        <end position="35"/>
    </location>
</feature>
<feature type="domain" description="MmyB-like transcription regulator ligand binding" evidence="2">
    <location>
        <begin position="63"/>
        <end position="143"/>
    </location>
</feature>
<keyword evidence="4" id="KW-1185">Reference proteome</keyword>
<dbReference type="Gene3D" id="3.30.450.180">
    <property type="match status" value="1"/>
</dbReference>
<evidence type="ECO:0000256" key="1">
    <source>
        <dbReference type="SAM" id="MobiDB-lite"/>
    </source>
</evidence>
<evidence type="ECO:0000313" key="3">
    <source>
        <dbReference type="EMBL" id="MFC5219768.1"/>
    </source>
</evidence>
<dbReference type="RefSeq" id="WP_380863868.1">
    <property type="nucleotide sequence ID" value="NZ_JBHSKM010000044.1"/>
</dbReference>
<comment type="caution">
    <text evidence="3">The sequence shown here is derived from an EMBL/GenBank/DDBJ whole genome shotgun (WGS) entry which is preliminary data.</text>
</comment>
<reference evidence="4" key="1">
    <citation type="journal article" date="2019" name="Int. J. Syst. Evol. Microbiol.">
        <title>The Global Catalogue of Microorganisms (GCM) 10K type strain sequencing project: providing services to taxonomists for standard genome sequencing and annotation.</title>
        <authorList>
            <consortium name="The Broad Institute Genomics Platform"/>
            <consortium name="The Broad Institute Genome Sequencing Center for Infectious Disease"/>
            <person name="Wu L."/>
            <person name="Ma J."/>
        </authorList>
    </citation>
    <scope>NUCLEOTIDE SEQUENCE [LARGE SCALE GENOMIC DNA]</scope>
    <source>
        <strain evidence="4">KCTC 42586</strain>
    </source>
</reference>
<dbReference type="Pfam" id="PF17765">
    <property type="entry name" value="MLTR_LBD"/>
    <property type="match status" value="1"/>
</dbReference>
<name>A0ABW0CWC3_STRCD</name>
<feature type="region of interest" description="Disordered" evidence="1">
    <location>
        <begin position="1"/>
        <end position="38"/>
    </location>
</feature>
<dbReference type="EMBL" id="JBHSKM010000044">
    <property type="protein sequence ID" value="MFC5219768.1"/>
    <property type="molecule type" value="Genomic_DNA"/>
</dbReference>
<sequence length="196" mass="21274">MLPGRRGDEFGEPGEDGSCEQEQDSGAQRRSSAQHQLPGCGGHFRAPFFRAGACDEDLSSARAEQGTAGVVAQLRAAVGSDADDPRLAQLIGELSLKSERFRQLWARRDVRRGGGAITRLMHPQVGELHLRREKLAVAGDEGSCSSSTTPTPTLPRPRHTHCSALCPLPIREPPCRPRPIDPAHHLRKETGQPRSP</sequence>